<dbReference type="GO" id="GO:0016705">
    <property type="term" value="F:oxidoreductase activity, acting on paired donors, with incorporation or reduction of molecular oxygen"/>
    <property type="evidence" value="ECO:0007669"/>
    <property type="project" value="InterPro"/>
</dbReference>
<dbReference type="AlphaFoldDB" id="A0A5C3L4E0"/>
<evidence type="ECO:0000256" key="4">
    <source>
        <dbReference type="ARBA" id="ARBA00022617"/>
    </source>
</evidence>
<evidence type="ECO:0000256" key="2">
    <source>
        <dbReference type="ARBA" id="ARBA00005179"/>
    </source>
</evidence>
<proteinExistence type="inferred from homology"/>
<evidence type="ECO:0000256" key="3">
    <source>
        <dbReference type="ARBA" id="ARBA00010617"/>
    </source>
</evidence>
<feature type="chain" id="PRO_5022730387" evidence="11">
    <location>
        <begin position="18"/>
        <end position="508"/>
    </location>
</feature>
<dbReference type="Proteomes" id="UP000307440">
    <property type="component" value="Unassembled WGS sequence"/>
</dbReference>
<dbReference type="InterPro" id="IPR036396">
    <property type="entry name" value="Cyt_P450_sf"/>
</dbReference>
<dbReference type="InterPro" id="IPR050364">
    <property type="entry name" value="Cytochrome_P450_fung"/>
</dbReference>
<dbReference type="InterPro" id="IPR001128">
    <property type="entry name" value="Cyt_P450"/>
</dbReference>
<evidence type="ECO:0000313" key="12">
    <source>
        <dbReference type="EMBL" id="TFK27884.1"/>
    </source>
</evidence>
<evidence type="ECO:0000256" key="6">
    <source>
        <dbReference type="ARBA" id="ARBA00023002"/>
    </source>
</evidence>
<protein>
    <submittedName>
        <fullName evidence="12">Cytochrome P450</fullName>
    </submittedName>
</protein>
<keyword evidence="13" id="KW-1185">Reference proteome</keyword>
<evidence type="ECO:0000256" key="5">
    <source>
        <dbReference type="ARBA" id="ARBA00022723"/>
    </source>
</evidence>
<dbReference type="PANTHER" id="PTHR46300">
    <property type="entry name" value="P450, PUTATIVE (EUROFUNG)-RELATED-RELATED"/>
    <property type="match status" value="1"/>
</dbReference>
<gene>
    <name evidence="12" type="ORF">FA15DRAFT_634875</name>
</gene>
<keyword evidence="4 9" id="KW-0349">Heme</keyword>
<evidence type="ECO:0000256" key="11">
    <source>
        <dbReference type="SAM" id="SignalP"/>
    </source>
</evidence>
<feature type="signal peptide" evidence="11">
    <location>
        <begin position="1"/>
        <end position="17"/>
    </location>
</feature>
<dbReference type="PRINTS" id="PR00463">
    <property type="entry name" value="EP450I"/>
</dbReference>
<dbReference type="EMBL" id="ML210160">
    <property type="protein sequence ID" value="TFK27884.1"/>
    <property type="molecule type" value="Genomic_DNA"/>
</dbReference>
<comment type="pathway">
    <text evidence="2">Secondary metabolite biosynthesis.</text>
</comment>
<keyword evidence="11" id="KW-0732">Signal</keyword>
<evidence type="ECO:0000256" key="10">
    <source>
        <dbReference type="RuleBase" id="RU000461"/>
    </source>
</evidence>
<dbReference type="Gene3D" id="1.10.630.10">
    <property type="entry name" value="Cytochrome P450"/>
    <property type="match status" value="1"/>
</dbReference>
<evidence type="ECO:0000313" key="13">
    <source>
        <dbReference type="Proteomes" id="UP000307440"/>
    </source>
</evidence>
<keyword evidence="5 9" id="KW-0479">Metal-binding</keyword>
<evidence type="ECO:0000256" key="7">
    <source>
        <dbReference type="ARBA" id="ARBA00023004"/>
    </source>
</evidence>
<keyword evidence="6 10" id="KW-0560">Oxidoreductase</keyword>
<dbReference type="Pfam" id="PF00067">
    <property type="entry name" value="p450"/>
    <property type="match status" value="1"/>
</dbReference>
<dbReference type="PROSITE" id="PS00086">
    <property type="entry name" value="CYTOCHROME_P450"/>
    <property type="match status" value="1"/>
</dbReference>
<accession>A0A5C3L4E0</accession>
<evidence type="ECO:0000256" key="9">
    <source>
        <dbReference type="PIRSR" id="PIRSR602401-1"/>
    </source>
</evidence>
<evidence type="ECO:0000256" key="8">
    <source>
        <dbReference type="ARBA" id="ARBA00023033"/>
    </source>
</evidence>
<reference evidence="12 13" key="1">
    <citation type="journal article" date="2019" name="Nat. Ecol. Evol.">
        <title>Megaphylogeny resolves global patterns of mushroom evolution.</title>
        <authorList>
            <person name="Varga T."/>
            <person name="Krizsan K."/>
            <person name="Foldi C."/>
            <person name="Dima B."/>
            <person name="Sanchez-Garcia M."/>
            <person name="Sanchez-Ramirez S."/>
            <person name="Szollosi G.J."/>
            <person name="Szarkandi J.G."/>
            <person name="Papp V."/>
            <person name="Albert L."/>
            <person name="Andreopoulos W."/>
            <person name="Angelini C."/>
            <person name="Antonin V."/>
            <person name="Barry K.W."/>
            <person name="Bougher N.L."/>
            <person name="Buchanan P."/>
            <person name="Buyck B."/>
            <person name="Bense V."/>
            <person name="Catcheside P."/>
            <person name="Chovatia M."/>
            <person name="Cooper J."/>
            <person name="Damon W."/>
            <person name="Desjardin D."/>
            <person name="Finy P."/>
            <person name="Geml J."/>
            <person name="Haridas S."/>
            <person name="Hughes K."/>
            <person name="Justo A."/>
            <person name="Karasinski D."/>
            <person name="Kautmanova I."/>
            <person name="Kiss B."/>
            <person name="Kocsube S."/>
            <person name="Kotiranta H."/>
            <person name="LaButti K.M."/>
            <person name="Lechner B.E."/>
            <person name="Liimatainen K."/>
            <person name="Lipzen A."/>
            <person name="Lukacs Z."/>
            <person name="Mihaltcheva S."/>
            <person name="Morgado L.N."/>
            <person name="Niskanen T."/>
            <person name="Noordeloos M.E."/>
            <person name="Ohm R.A."/>
            <person name="Ortiz-Santana B."/>
            <person name="Ovrebo C."/>
            <person name="Racz N."/>
            <person name="Riley R."/>
            <person name="Savchenko A."/>
            <person name="Shiryaev A."/>
            <person name="Soop K."/>
            <person name="Spirin V."/>
            <person name="Szebenyi C."/>
            <person name="Tomsovsky M."/>
            <person name="Tulloss R.E."/>
            <person name="Uehling J."/>
            <person name="Grigoriev I.V."/>
            <person name="Vagvolgyi C."/>
            <person name="Papp T."/>
            <person name="Martin F.M."/>
            <person name="Miettinen O."/>
            <person name="Hibbett D.S."/>
            <person name="Nagy L.G."/>
        </authorList>
    </citation>
    <scope>NUCLEOTIDE SEQUENCE [LARGE SCALE GENOMIC DNA]</scope>
    <source>
        <strain evidence="12 13">CBS 121175</strain>
    </source>
</reference>
<organism evidence="12 13">
    <name type="scientific">Coprinopsis marcescibilis</name>
    <name type="common">Agaric fungus</name>
    <name type="synonym">Psathyrella marcescibilis</name>
    <dbReference type="NCBI Taxonomy" id="230819"/>
    <lineage>
        <taxon>Eukaryota</taxon>
        <taxon>Fungi</taxon>
        <taxon>Dikarya</taxon>
        <taxon>Basidiomycota</taxon>
        <taxon>Agaricomycotina</taxon>
        <taxon>Agaricomycetes</taxon>
        <taxon>Agaricomycetidae</taxon>
        <taxon>Agaricales</taxon>
        <taxon>Agaricineae</taxon>
        <taxon>Psathyrellaceae</taxon>
        <taxon>Coprinopsis</taxon>
    </lineage>
</organism>
<dbReference type="InterPro" id="IPR002401">
    <property type="entry name" value="Cyt_P450_E_grp-I"/>
</dbReference>
<dbReference type="PANTHER" id="PTHR46300:SF7">
    <property type="entry name" value="P450, PUTATIVE (EUROFUNG)-RELATED"/>
    <property type="match status" value="1"/>
</dbReference>
<dbReference type="GO" id="GO:0020037">
    <property type="term" value="F:heme binding"/>
    <property type="evidence" value="ECO:0007669"/>
    <property type="project" value="InterPro"/>
</dbReference>
<dbReference type="InterPro" id="IPR017972">
    <property type="entry name" value="Cyt_P450_CS"/>
</dbReference>
<sequence length="508" mass="58030">MMSPSCIVPGLCCLVVALLVYHTTRLANRRRPPGPKGYPIVGSLFSIPSEKSWTIHDRWLEEYGDIVYYEILGQPILVLGSAKRTNDLFEKRSGVYSSRPRMPMINELMKFDNTFGTQKYGPRWKQLRRAFSEVFHPCVLPNYHPTITAQARKALARMVSTPKRWEDHICYLFSGAIIEMTYGIEIDDVDSPLVTNVQWVVNAVAESAVTVKYLVDIFPVLKYVPEWFPGTGFKKFAKEFIRMNELIKNEPFDRVLDATRGKGTPVKPCIATNIIERLSEQDSNSRPEEEEVARLITVQACLAGFETVISAARAFVLAMVIHPEIQKKAQEEIRNVVGVDRLPSFSDRNQLVYVNAVIAEVMRWHTIAPFALPHATTEDDVYEDYFIPKGTIVIGNTWSVMHDPCQFPEPEVFRPERWLTGRSSREILEMPIFGYGRRICPGRYLSMDMLYTFVSSMLAVCDIEAPKDEFRKLLTVVPEFTDMILSQPQKFDCVITCRADIDFSILDV</sequence>
<feature type="binding site" description="axial binding residue" evidence="9">
    <location>
        <position position="440"/>
    </location>
    <ligand>
        <name>heme</name>
        <dbReference type="ChEBI" id="CHEBI:30413"/>
    </ligand>
    <ligandPart>
        <name>Fe</name>
        <dbReference type="ChEBI" id="CHEBI:18248"/>
    </ligandPart>
</feature>
<name>A0A5C3L4E0_COPMA</name>
<dbReference type="OrthoDB" id="2789670at2759"/>
<keyword evidence="8 10" id="KW-0503">Monooxygenase</keyword>
<dbReference type="GO" id="GO:0004497">
    <property type="term" value="F:monooxygenase activity"/>
    <property type="evidence" value="ECO:0007669"/>
    <property type="project" value="UniProtKB-KW"/>
</dbReference>
<dbReference type="SUPFAM" id="SSF48264">
    <property type="entry name" value="Cytochrome P450"/>
    <property type="match status" value="1"/>
</dbReference>
<keyword evidence="7 9" id="KW-0408">Iron</keyword>
<dbReference type="CDD" id="cd11065">
    <property type="entry name" value="CYP64-like"/>
    <property type="match status" value="1"/>
</dbReference>
<evidence type="ECO:0000256" key="1">
    <source>
        <dbReference type="ARBA" id="ARBA00001971"/>
    </source>
</evidence>
<comment type="similarity">
    <text evidence="3 10">Belongs to the cytochrome P450 family.</text>
</comment>
<dbReference type="GO" id="GO:0005506">
    <property type="term" value="F:iron ion binding"/>
    <property type="evidence" value="ECO:0007669"/>
    <property type="project" value="InterPro"/>
</dbReference>
<dbReference type="STRING" id="230819.A0A5C3L4E0"/>
<comment type="cofactor">
    <cofactor evidence="1 9">
        <name>heme</name>
        <dbReference type="ChEBI" id="CHEBI:30413"/>
    </cofactor>
</comment>